<dbReference type="InterPro" id="IPR036259">
    <property type="entry name" value="MFS_trans_sf"/>
</dbReference>
<dbReference type="Pfam" id="PF00083">
    <property type="entry name" value="Sugar_tr"/>
    <property type="match status" value="1"/>
</dbReference>
<dbReference type="PRINTS" id="PR00171">
    <property type="entry name" value="SUGRTRNSPORT"/>
</dbReference>
<comment type="caution">
    <text evidence="8">The sequence shown here is derived from an EMBL/GenBank/DDBJ whole genome shotgun (WGS) entry which is preliminary data.</text>
</comment>
<proteinExistence type="predicted"/>
<dbReference type="PROSITE" id="PS00217">
    <property type="entry name" value="SUGAR_TRANSPORT_2"/>
    <property type="match status" value="1"/>
</dbReference>
<feature type="transmembrane region" description="Helical" evidence="6">
    <location>
        <begin position="58"/>
        <end position="82"/>
    </location>
</feature>
<dbReference type="InterPro" id="IPR020846">
    <property type="entry name" value="MFS_dom"/>
</dbReference>
<comment type="subcellular location">
    <subcellularLocation>
        <location evidence="1">Membrane</location>
        <topology evidence="1">Multi-pass membrane protein</topology>
    </subcellularLocation>
</comment>
<keyword evidence="5" id="KW-0325">Glycoprotein</keyword>
<evidence type="ECO:0000256" key="6">
    <source>
        <dbReference type="SAM" id="Phobius"/>
    </source>
</evidence>
<dbReference type="PROSITE" id="PS00216">
    <property type="entry name" value="SUGAR_TRANSPORT_1"/>
    <property type="match status" value="1"/>
</dbReference>
<dbReference type="AlphaFoldDB" id="A0ABD0TAK9"/>
<dbReference type="EMBL" id="JBEDNZ010000008">
    <property type="protein sequence ID" value="KAL0839731.1"/>
    <property type="molecule type" value="Genomic_DNA"/>
</dbReference>
<sequence length="521" mass="57851">MTSTSECDAVCGRPYTMDHERVPELEKIVKNGTENGICEKKVDVESERDSSTAFRRQVLVSTGNFLLTLAAGATAGFSAILIPQLRHHKYSIGTISWIASMSSFALIFGNIISGYLMDRLGRKRSQFLSGIIFVCGWTIIAFSNDNLGLILTGRFITGLCQGWLGPLGPVFVAEFSSPDYRGFLLAALSLGIAVGVFVSHLLGTFLRWNIAALLCGVFPLIGSIITYFAPESPAWYASQNRIDECIKSFQWYRGTSPTMKAELDRMIHEQSQKDNSKSKLQQLSQNIKKPEFWKPLGIMMIFFLITQLSGINVICAYTTEMMKELMGRHSDKSMAYVAMLSVDMLRCASLVAACIILRKCGRRPLAMFSGIFTTLSLITLAVYLYLVEFNVIRHLSKIVSLGLMAIYIIVSNMGISPLPWNMVGELFASETKGLGSGISVMMTSVAFFVTIKAAPYMFQSIGHNGAYLFYGVSTLLGTIFLYFFLPETKGKTLLQVEDYFRNGSKKEEVDERTQLNDKSPV</sequence>
<evidence type="ECO:0000256" key="2">
    <source>
        <dbReference type="ARBA" id="ARBA00022692"/>
    </source>
</evidence>
<keyword evidence="3 6" id="KW-1133">Transmembrane helix</keyword>
<dbReference type="InterPro" id="IPR005828">
    <property type="entry name" value="MFS_sugar_transport-like"/>
</dbReference>
<feature type="transmembrane region" description="Helical" evidence="6">
    <location>
        <begin position="296"/>
        <end position="315"/>
    </location>
</feature>
<gene>
    <name evidence="8" type="ORF">ABMA28_016374</name>
</gene>
<dbReference type="SUPFAM" id="SSF103473">
    <property type="entry name" value="MFS general substrate transporter"/>
    <property type="match status" value="1"/>
</dbReference>
<feature type="transmembrane region" description="Helical" evidence="6">
    <location>
        <begin position="183"/>
        <end position="203"/>
    </location>
</feature>
<dbReference type="PANTHER" id="PTHR48021">
    <property type="match status" value="1"/>
</dbReference>
<evidence type="ECO:0000256" key="5">
    <source>
        <dbReference type="ARBA" id="ARBA00023180"/>
    </source>
</evidence>
<evidence type="ECO:0000256" key="3">
    <source>
        <dbReference type="ARBA" id="ARBA00022989"/>
    </source>
</evidence>
<accession>A0ABD0TAK9</accession>
<evidence type="ECO:0000313" key="8">
    <source>
        <dbReference type="EMBL" id="KAL0839731.1"/>
    </source>
</evidence>
<dbReference type="InterPro" id="IPR005829">
    <property type="entry name" value="Sugar_transporter_CS"/>
</dbReference>
<dbReference type="Gene3D" id="1.20.1250.20">
    <property type="entry name" value="MFS general substrate transporter like domains"/>
    <property type="match status" value="1"/>
</dbReference>
<keyword evidence="4 6" id="KW-0472">Membrane</keyword>
<feature type="transmembrane region" description="Helical" evidence="6">
    <location>
        <begin position="466"/>
        <end position="485"/>
    </location>
</feature>
<evidence type="ECO:0000256" key="4">
    <source>
        <dbReference type="ARBA" id="ARBA00023136"/>
    </source>
</evidence>
<dbReference type="Proteomes" id="UP001549921">
    <property type="component" value="Unassembled WGS sequence"/>
</dbReference>
<dbReference type="FunFam" id="1.20.1250.20:FF:000249">
    <property type="entry name" value="facilitated trehalose transporter Tret1"/>
    <property type="match status" value="1"/>
</dbReference>
<evidence type="ECO:0000313" key="9">
    <source>
        <dbReference type="Proteomes" id="UP001549921"/>
    </source>
</evidence>
<dbReference type="GO" id="GO:0016020">
    <property type="term" value="C:membrane"/>
    <property type="evidence" value="ECO:0007669"/>
    <property type="project" value="UniProtKB-SubCell"/>
</dbReference>
<name>A0ABD0TAK9_LOXSC</name>
<feature type="domain" description="Major facilitator superfamily (MFS) profile" evidence="7">
    <location>
        <begin position="56"/>
        <end position="489"/>
    </location>
</feature>
<feature type="transmembrane region" description="Helical" evidence="6">
    <location>
        <begin position="364"/>
        <end position="386"/>
    </location>
</feature>
<dbReference type="InterPro" id="IPR003663">
    <property type="entry name" value="Sugar/inositol_transpt"/>
</dbReference>
<feature type="transmembrane region" description="Helical" evidence="6">
    <location>
        <begin position="210"/>
        <end position="229"/>
    </location>
</feature>
<protein>
    <recommendedName>
        <fullName evidence="7">Major facilitator superfamily (MFS) profile domain-containing protein</fullName>
    </recommendedName>
</protein>
<feature type="transmembrane region" description="Helical" evidence="6">
    <location>
        <begin position="435"/>
        <end position="454"/>
    </location>
</feature>
<feature type="transmembrane region" description="Helical" evidence="6">
    <location>
        <begin position="94"/>
        <end position="115"/>
    </location>
</feature>
<feature type="transmembrane region" description="Helical" evidence="6">
    <location>
        <begin position="398"/>
        <end position="415"/>
    </location>
</feature>
<keyword evidence="2 6" id="KW-0812">Transmembrane</keyword>
<evidence type="ECO:0000259" key="7">
    <source>
        <dbReference type="PROSITE" id="PS50850"/>
    </source>
</evidence>
<dbReference type="PROSITE" id="PS50850">
    <property type="entry name" value="MFS"/>
    <property type="match status" value="1"/>
</dbReference>
<feature type="transmembrane region" description="Helical" evidence="6">
    <location>
        <begin position="127"/>
        <end position="144"/>
    </location>
</feature>
<dbReference type="PANTHER" id="PTHR48021:SF68">
    <property type="entry name" value="MAJOR FACILITATOR SUPERFAMILY (MFS) PROFILE DOMAIN-CONTAINING PROTEIN"/>
    <property type="match status" value="1"/>
</dbReference>
<dbReference type="InterPro" id="IPR050549">
    <property type="entry name" value="MFS_Trehalose_Transporter"/>
</dbReference>
<organism evidence="8 9">
    <name type="scientific">Loxostege sticticalis</name>
    <name type="common">Beet webworm moth</name>
    <dbReference type="NCBI Taxonomy" id="481309"/>
    <lineage>
        <taxon>Eukaryota</taxon>
        <taxon>Metazoa</taxon>
        <taxon>Ecdysozoa</taxon>
        <taxon>Arthropoda</taxon>
        <taxon>Hexapoda</taxon>
        <taxon>Insecta</taxon>
        <taxon>Pterygota</taxon>
        <taxon>Neoptera</taxon>
        <taxon>Endopterygota</taxon>
        <taxon>Lepidoptera</taxon>
        <taxon>Glossata</taxon>
        <taxon>Ditrysia</taxon>
        <taxon>Pyraloidea</taxon>
        <taxon>Crambidae</taxon>
        <taxon>Pyraustinae</taxon>
        <taxon>Loxostege</taxon>
    </lineage>
</organism>
<reference evidence="8 9" key="1">
    <citation type="submission" date="2024-06" db="EMBL/GenBank/DDBJ databases">
        <title>A chromosome-level genome assembly of beet webworm, Loxostege sticticalis.</title>
        <authorList>
            <person name="Zhang Y."/>
        </authorList>
    </citation>
    <scope>NUCLEOTIDE SEQUENCE [LARGE SCALE GENOMIC DNA]</scope>
    <source>
        <strain evidence="8">AQ028</strain>
        <tissue evidence="8">Male pupae</tissue>
    </source>
</reference>
<evidence type="ECO:0000256" key="1">
    <source>
        <dbReference type="ARBA" id="ARBA00004141"/>
    </source>
</evidence>